<keyword evidence="1" id="KW-0472">Membrane</keyword>
<proteinExistence type="predicted"/>
<accession>A0A3N5Y3B3</accession>
<dbReference type="AlphaFoldDB" id="A0A3N5Y3B3"/>
<evidence type="ECO:0000256" key="1">
    <source>
        <dbReference type="SAM" id="Phobius"/>
    </source>
</evidence>
<gene>
    <name evidence="2" type="ORF">DRW07_08935</name>
</gene>
<evidence type="ECO:0000313" key="3">
    <source>
        <dbReference type="Proteomes" id="UP000275281"/>
    </source>
</evidence>
<keyword evidence="1" id="KW-1133">Transmembrane helix</keyword>
<keyword evidence="1" id="KW-0812">Transmembrane</keyword>
<evidence type="ECO:0000313" key="2">
    <source>
        <dbReference type="EMBL" id="RPJ67623.1"/>
    </source>
</evidence>
<dbReference type="Proteomes" id="UP000275281">
    <property type="component" value="Unassembled WGS sequence"/>
</dbReference>
<dbReference type="EMBL" id="RPOK01000002">
    <property type="protein sequence ID" value="RPJ67623.1"/>
    <property type="molecule type" value="Genomic_DNA"/>
</dbReference>
<sequence length="73" mass="8173">MSQNDAVKILCVVIGLLQGVIITLALVYQAAELLLLSCLLNTKVTFGVKRYRARYAHEDNGRALLSFALLRFY</sequence>
<reference evidence="2 3" key="1">
    <citation type="submission" date="2018-11" db="EMBL/GenBank/DDBJ databases">
        <authorList>
            <person name="Ye M.-Q."/>
            <person name="Du Z.-J."/>
        </authorList>
    </citation>
    <scope>NUCLEOTIDE SEQUENCE [LARGE SCALE GENOMIC DNA]</scope>
    <source>
        <strain evidence="2 3">U0105</strain>
    </source>
</reference>
<keyword evidence="3" id="KW-1185">Reference proteome</keyword>
<feature type="transmembrane region" description="Helical" evidence="1">
    <location>
        <begin position="6"/>
        <end position="28"/>
    </location>
</feature>
<name>A0A3N5Y3B3_9ALTE</name>
<comment type="caution">
    <text evidence="2">The sequence shown here is derived from an EMBL/GenBank/DDBJ whole genome shotgun (WGS) entry which is preliminary data.</text>
</comment>
<organism evidence="2 3">
    <name type="scientific">Alteromonas sediminis</name>
    <dbReference type="NCBI Taxonomy" id="2259342"/>
    <lineage>
        <taxon>Bacteria</taxon>
        <taxon>Pseudomonadati</taxon>
        <taxon>Pseudomonadota</taxon>
        <taxon>Gammaproteobacteria</taxon>
        <taxon>Alteromonadales</taxon>
        <taxon>Alteromonadaceae</taxon>
        <taxon>Alteromonas/Salinimonas group</taxon>
        <taxon>Alteromonas</taxon>
    </lineage>
</organism>
<dbReference type="RefSeq" id="WP_124027523.1">
    <property type="nucleotide sequence ID" value="NZ_JBHRSN010000015.1"/>
</dbReference>
<protein>
    <submittedName>
        <fullName evidence="2">Uncharacterized protein</fullName>
    </submittedName>
</protein>